<feature type="compositionally biased region" description="Polar residues" evidence="1">
    <location>
        <begin position="69"/>
        <end position="83"/>
    </location>
</feature>
<proteinExistence type="predicted"/>
<sequence length="285" mass="31471">MCAHWYPEGYVLPTSTAYPPGPHHPSYTPKVTSFHGAPKPWYAPHVQGSSQERSRPSPSPASRSSSSSHTNTSTDGFSASMPSHTMAGIGDPGLVSGVDYFKIGDTVRVRRLTSSDTYTDWAYGQVTRPHLKQYRVGITFSSNVREDHLQQPKFACIELIVWLSQTTEPERVYYVSYIDPRNGERKESEFSCHRKEIASFYERRGGQSPLVFASIPSKSTYKGHVWIPAHVTNVSDSGVDVKVAASHVQHGSPTHFRGVQALVPYNSSVVRSLKAAGHKIMGDGH</sequence>
<evidence type="ECO:0000313" key="3">
    <source>
        <dbReference type="Proteomes" id="UP001150217"/>
    </source>
</evidence>
<comment type="caution">
    <text evidence="2">The sequence shown here is derived from an EMBL/GenBank/DDBJ whole genome shotgun (WGS) entry which is preliminary data.</text>
</comment>
<evidence type="ECO:0000313" key="2">
    <source>
        <dbReference type="EMBL" id="KAJ4480344.1"/>
    </source>
</evidence>
<dbReference type="Proteomes" id="UP001150217">
    <property type="component" value="Unassembled WGS sequence"/>
</dbReference>
<reference evidence="2" key="1">
    <citation type="submission" date="2022-08" db="EMBL/GenBank/DDBJ databases">
        <title>A Global Phylogenomic Analysis of the Shiitake Genus Lentinula.</title>
        <authorList>
            <consortium name="DOE Joint Genome Institute"/>
            <person name="Sierra-Patev S."/>
            <person name="Min B."/>
            <person name="Naranjo-Ortiz M."/>
            <person name="Looney B."/>
            <person name="Konkel Z."/>
            <person name="Slot J.C."/>
            <person name="Sakamoto Y."/>
            <person name="Steenwyk J.L."/>
            <person name="Rokas A."/>
            <person name="Carro J."/>
            <person name="Camarero S."/>
            <person name="Ferreira P."/>
            <person name="Molpeceres G."/>
            <person name="Ruiz-Duenas F.J."/>
            <person name="Serrano A."/>
            <person name="Henrissat B."/>
            <person name="Drula E."/>
            <person name="Hughes K.W."/>
            <person name="Mata J.L."/>
            <person name="Ishikawa N.K."/>
            <person name="Vargas-Isla R."/>
            <person name="Ushijima S."/>
            <person name="Smith C.A."/>
            <person name="Ahrendt S."/>
            <person name="Andreopoulos W."/>
            <person name="He G."/>
            <person name="Labutti K."/>
            <person name="Lipzen A."/>
            <person name="Ng V."/>
            <person name="Riley R."/>
            <person name="Sandor L."/>
            <person name="Barry K."/>
            <person name="Martinez A.T."/>
            <person name="Xiao Y."/>
            <person name="Gibbons J.G."/>
            <person name="Terashima K."/>
            <person name="Grigoriev I.V."/>
            <person name="Hibbett D.S."/>
        </authorList>
    </citation>
    <scope>NUCLEOTIDE SEQUENCE</scope>
    <source>
        <strain evidence="2">RHP3577 ss4</strain>
    </source>
</reference>
<dbReference type="EMBL" id="JANVFT010000061">
    <property type="protein sequence ID" value="KAJ4480344.1"/>
    <property type="molecule type" value="Genomic_DNA"/>
</dbReference>
<evidence type="ECO:0000256" key="1">
    <source>
        <dbReference type="SAM" id="MobiDB-lite"/>
    </source>
</evidence>
<protein>
    <submittedName>
        <fullName evidence="2">Uncharacterized protein</fullName>
    </submittedName>
</protein>
<name>A0ABQ8V8X5_9AGAR</name>
<accession>A0ABQ8V8X5</accession>
<organism evidence="2 3">
    <name type="scientific">Lentinula lateritia</name>
    <dbReference type="NCBI Taxonomy" id="40482"/>
    <lineage>
        <taxon>Eukaryota</taxon>
        <taxon>Fungi</taxon>
        <taxon>Dikarya</taxon>
        <taxon>Basidiomycota</taxon>
        <taxon>Agaricomycotina</taxon>
        <taxon>Agaricomycetes</taxon>
        <taxon>Agaricomycetidae</taxon>
        <taxon>Agaricales</taxon>
        <taxon>Marasmiineae</taxon>
        <taxon>Omphalotaceae</taxon>
        <taxon>Lentinula</taxon>
    </lineage>
</organism>
<feature type="region of interest" description="Disordered" evidence="1">
    <location>
        <begin position="38"/>
        <end position="83"/>
    </location>
</feature>
<gene>
    <name evidence="2" type="ORF">C8R41DRAFT_495699</name>
</gene>
<keyword evidence="3" id="KW-1185">Reference proteome</keyword>